<dbReference type="SUPFAM" id="SSF50249">
    <property type="entry name" value="Nucleic acid-binding proteins"/>
    <property type="match status" value="1"/>
</dbReference>
<dbReference type="Proteomes" id="UP000295060">
    <property type="component" value="Unassembled WGS sequence"/>
</dbReference>
<dbReference type="RefSeq" id="WP_134128229.1">
    <property type="nucleotide sequence ID" value="NZ_SODU01000001.1"/>
</dbReference>
<dbReference type="PROSITE" id="PS50935">
    <property type="entry name" value="SSB"/>
    <property type="match status" value="1"/>
</dbReference>
<comment type="caution">
    <text evidence="4">The sequence shown here is derived from an EMBL/GenBank/DDBJ whole genome shotgun (WGS) entry which is preliminary data.</text>
</comment>
<reference evidence="4 5" key="1">
    <citation type="submission" date="2019-03" db="EMBL/GenBank/DDBJ databases">
        <title>Genomic Encyclopedia of Type Strains, Phase III (KMG-III): the genomes of soil and plant-associated and newly described type strains.</title>
        <authorList>
            <person name="Whitman W."/>
        </authorList>
    </citation>
    <scope>NUCLEOTIDE SEQUENCE [LARGE SCALE GENOMIC DNA]</scope>
    <source>
        <strain evidence="4 5">VKMAc-2574</strain>
    </source>
</reference>
<keyword evidence="1 2" id="KW-0238">DNA-binding</keyword>
<protein>
    <submittedName>
        <fullName evidence="4">Single-strand DNA-binding protein</fullName>
    </submittedName>
</protein>
<keyword evidence="5" id="KW-1185">Reference proteome</keyword>
<evidence type="ECO:0000256" key="3">
    <source>
        <dbReference type="SAM" id="MobiDB-lite"/>
    </source>
</evidence>
<dbReference type="CDD" id="cd04496">
    <property type="entry name" value="SSB_OBF"/>
    <property type="match status" value="1"/>
</dbReference>
<dbReference type="InterPro" id="IPR012340">
    <property type="entry name" value="NA-bd_OB-fold"/>
</dbReference>
<gene>
    <name evidence="4" type="ORF">EV137_2212</name>
</gene>
<feature type="region of interest" description="Disordered" evidence="3">
    <location>
        <begin position="114"/>
        <end position="167"/>
    </location>
</feature>
<dbReference type="GO" id="GO:0003677">
    <property type="term" value="F:DNA binding"/>
    <property type="evidence" value="ECO:0007669"/>
    <property type="project" value="UniProtKB-KW"/>
</dbReference>
<name>A0ABY2FQ32_9ACTN</name>
<organism evidence="4 5">
    <name type="scientific">Kribbella pratensis</name>
    <dbReference type="NCBI Taxonomy" id="2512112"/>
    <lineage>
        <taxon>Bacteria</taxon>
        <taxon>Bacillati</taxon>
        <taxon>Actinomycetota</taxon>
        <taxon>Actinomycetes</taxon>
        <taxon>Propionibacteriales</taxon>
        <taxon>Kribbellaceae</taxon>
        <taxon>Kribbella</taxon>
    </lineage>
</organism>
<evidence type="ECO:0000313" key="4">
    <source>
        <dbReference type="EMBL" id="TDW94889.1"/>
    </source>
</evidence>
<dbReference type="Pfam" id="PF00436">
    <property type="entry name" value="SSB"/>
    <property type="match status" value="1"/>
</dbReference>
<dbReference type="EMBL" id="SODU01000001">
    <property type="protein sequence ID" value="TDW94889.1"/>
    <property type="molecule type" value="Genomic_DNA"/>
</dbReference>
<evidence type="ECO:0000313" key="5">
    <source>
        <dbReference type="Proteomes" id="UP000295060"/>
    </source>
</evidence>
<dbReference type="InterPro" id="IPR000424">
    <property type="entry name" value="Primosome_PriB/ssb"/>
</dbReference>
<evidence type="ECO:0000256" key="2">
    <source>
        <dbReference type="PROSITE-ProRule" id="PRU00252"/>
    </source>
</evidence>
<sequence>MSLGDTYLTVLGWIGSEPDFKEIRQTPHASFRLGSTPRQFDRSLNTYVDKPTTWYTVQCWRSLAQNAFDSLRVGHPVIVTGRLRTHEWTDDSGEQHSRVILEAFSLGHDLNRGTTTFAKNAPRTDSVRTPAGSAESAERPTETTAAPYPPDEYSVAPLPLSATAEAA</sequence>
<dbReference type="Gene3D" id="2.40.50.140">
    <property type="entry name" value="Nucleic acid-binding proteins"/>
    <property type="match status" value="1"/>
</dbReference>
<proteinExistence type="predicted"/>
<accession>A0ABY2FQ32</accession>
<evidence type="ECO:0000256" key="1">
    <source>
        <dbReference type="ARBA" id="ARBA00023125"/>
    </source>
</evidence>